<dbReference type="EMBL" id="OVTA01000137">
    <property type="protein sequence ID" value="SPS03089.1"/>
    <property type="molecule type" value="Genomic_DNA"/>
</dbReference>
<sequence length="169" mass="18334">MRVRRIVLQNGFDDAVELALLEHLAVALLRGQPQPRDHGQTVACQATVGAELLGLADQAGAAGLPAVREPGDQRDALPEQAVERDIGIGADRNDAPFEQRRDGLAADPGFYRQVADRTVAFERIQAMGRGKQLLVEVCRIHLPMRQTALLFGRATTTSAHSIGYLCLCI</sequence>
<dbReference type="Proteomes" id="UP000256805">
    <property type="component" value="Unassembled WGS sequence"/>
</dbReference>
<proteinExistence type="predicted"/>
<organism evidence="1 2">
    <name type="scientific">Cupriavidus taiwanensis</name>
    <dbReference type="NCBI Taxonomy" id="164546"/>
    <lineage>
        <taxon>Bacteria</taxon>
        <taxon>Pseudomonadati</taxon>
        <taxon>Pseudomonadota</taxon>
        <taxon>Betaproteobacteria</taxon>
        <taxon>Burkholderiales</taxon>
        <taxon>Burkholderiaceae</taxon>
        <taxon>Cupriavidus</taxon>
    </lineage>
</organism>
<reference evidence="1 2" key="1">
    <citation type="submission" date="2018-01" db="EMBL/GenBank/DDBJ databases">
        <authorList>
            <person name="Gaut B.S."/>
            <person name="Morton B.R."/>
            <person name="Clegg M.T."/>
            <person name="Duvall M.R."/>
        </authorList>
    </citation>
    <scope>NUCLEOTIDE SEQUENCE [LARGE SCALE GENOMIC DNA]</scope>
    <source>
        <strain evidence="1">Cupriavidus taiwanensis cmp 52</strain>
    </source>
</reference>
<evidence type="ECO:0000313" key="2">
    <source>
        <dbReference type="Proteomes" id="UP000256805"/>
    </source>
</evidence>
<gene>
    <name evidence="1" type="ORF">CBM2634_U80022</name>
</gene>
<dbReference type="AlphaFoldDB" id="A0A375JDP9"/>
<protein>
    <submittedName>
        <fullName evidence="1">Uncharacterized protein</fullName>
    </submittedName>
</protein>
<name>A0A375JDP9_9BURK</name>
<accession>A0A375JDP9</accession>
<evidence type="ECO:0000313" key="1">
    <source>
        <dbReference type="EMBL" id="SPS03089.1"/>
    </source>
</evidence>